<evidence type="ECO:0000256" key="6">
    <source>
        <dbReference type="ARBA" id="ARBA00022989"/>
    </source>
</evidence>
<feature type="transmembrane region" description="Helical" evidence="8">
    <location>
        <begin position="17"/>
        <end position="36"/>
    </location>
</feature>
<dbReference type="InterPro" id="IPR000515">
    <property type="entry name" value="MetI-like"/>
</dbReference>
<proteinExistence type="inferred from homology"/>
<feature type="transmembrane region" description="Helical" evidence="8">
    <location>
        <begin position="535"/>
        <end position="556"/>
    </location>
</feature>
<dbReference type="PANTHER" id="PTHR43357:SF4">
    <property type="entry name" value="INNER MEMBRANE ABC TRANSPORTER PERMEASE PROTEIN YDCV"/>
    <property type="match status" value="1"/>
</dbReference>
<dbReference type="GO" id="GO:0005886">
    <property type="term" value="C:plasma membrane"/>
    <property type="evidence" value="ECO:0007669"/>
    <property type="project" value="UniProtKB-SubCell"/>
</dbReference>
<organism evidence="10 11">
    <name type="scientific">Desulfopila aestuarii DSM 18488</name>
    <dbReference type="NCBI Taxonomy" id="1121416"/>
    <lineage>
        <taxon>Bacteria</taxon>
        <taxon>Pseudomonadati</taxon>
        <taxon>Thermodesulfobacteriota</taxon>
        <taxon>Desulfobulbia</taxon>
        <taxon>Desulfobulbales</taxon>
        <taxon>Desulfocapsaceae</taxon>
        <taxon>Desulfopila</taxon>
    </lineage>
</organism>
<keyword evidence="5 8" id="KW-0812">Transmembrane</keyword>
<feature type="transmembrane region" description="Helical" evidence="8">
    <location>
        <begin position="108"/>
        <end position="129"/>
    </location>
</feature>
<reference evidence="10 11" key="1">
    <citation type="submission" date="2016-12" db="EMBL/GenBank/DDBJ databases">
        <authorList>
            <person name="Song W.-J."/>
            <person name="Kurnit D.M."/>
        </authorList>
    </citation>
    <scope>NUCLEOTIDE SEQUENCE [LARGE SCALE GENOMIC DNA]</scope>
    <source>
        <strain evidence="10 11">DSM 18488</strain>
    </source>
</reference>
<feature type="transmembrane region" description="Helical" evidence="8">
    <location>
        <begin position="254"/>
        <end position="278"/>
    </location>
</feature>
<evidence type="ECO:0000259" key="9">
    <source>
        <dbReference type="PROSITE" id="PS50928"/>
    </source>
</evidence>
<dbReference type="Pfam" id="PF00528">
    <property type="entry name" value="BPD_transp_1"/>
    <property type="match status" value="2"/>
</dbReference>
<dbReference type="SUPFAM" id="SSF161098">
    <property type="entry name" value="MetI-like"/>
    <property type="match status" value="2"/>
</dbReference>
<evidence type="ECO:0000256" key="3">
    <source>
        <dbReference type="ARBA" id="ARBA00022475"/>
    </source>
</evidence>
<feature type="transmembrane region" description="Helical" evidence="8">
    <location>
        <begin position="401"/>
        <end position="420"/>
    </location>
</feature>
<dbReference type="OrthoDB" id="9804629at2"/>
<dbReference type="GO" id="GO:0055085">
    <property type="term" value="P:transmembrane transport"/>
    <property type="evidence" value="ECO:0007669"/>
    <property type="project" value="InterPro"/>
</dbReference>
<feature type="transmembrane region" description="Helical" evidence="8">
    <location>
        <begin position="69"/>
        <end position="96"/>
    </location>
</feature>
<evidence type="ECO:0000256" key="5">
    <source>
        <dbReference type="ARBA" id="ARBA00022692"/>
    </source>
</evidence>
<comment type="subcellular location">
    <subcellularLocation>
        <location evidence="1">Cell inner membrane</location>
        <topology evidence="1">Multi-pass membrane protein</topology>
    </subcellularLocation>
    <subcellularLocation>
        <location evidence="8">Cell membrane</location>
        <topology evidence="8">Multi-pass membrane protein</topology>
    </subcellularLocation>
</comment>
<keyword evidence="2 8" id="KW-0813">Transport</keyword>
<feature type="transmembrane region" description="Helical" evidence="8">
    <location>
        <begin position="489"/>
        <end position="511"/>
    </location>
</feature>
<feature type="domain" description="ABC transmembrane type-1" evidence="9">
    <location>
        <begin position="363"/>
        <end position="556"/>
    </location>
</feature>
<name>A0A1M7Y3G3_9BACT</name>
<dbReference type="EMBL" id="FRFE01000006">
    <property type="protein sequence ID" value="SHO46734.1"/>
    <property type="molecule type" value="Genomic_DNA"/>
</dbReference>
<sequence length="568" mass="62155">MNGSTDERAGRLRPPKILHWALLVLPLLFLVLFYFYPLAKIVTLSFLPDGSWQPDQLRRIFHSPVFGRIIWFTTWQATLSTLLTLAVALPGAYVFARFTFPGKNLLQALTTVPFVLPTVVTAAAFRALLGNNGLVNSWLMTILDLTTPPIKLDQTVSFFLLAHVFYNYALVLRIVGGYWAGLDRSLSAAARMLGASPWQTFQRITFPLLLPAIGSAALLVFIFCFTSFGVVLILGGPSYATIEVEIYRQAVQLFNLPMAAVLSLIQIGINFLLMYFYARLDRKTKSGFYSDTAMGEAIQPGTGSQKLLVGSNVAFMLLLMVIPLLALVIRSFVGEDGLTLAFYNALFTSQAKSVFFVEPISAVKNSVGFGLAAMVLAVILGLLAATFIASGDSRQRSLWDALIMLPLATSAVTLGFGYIITLNRPPLNLRDSLALVPIAHALVAFPFVIRCILPSIRQIPHTLREAASLLGASPLVVWRKIDLPLITRAILVGAVFAFSISMGEFGASAFVTRPHTPTMPVAIFRFLGQPGEMNYGQAMAMSTILMLVTCSGFWLLGRLDSYRKGALH</sequence>
<keyword evidence="7 8" id="KW-0472">Membrane</keyword>
<accession>A0A1M7Y3G3</accession>
<evidence type="ECO:0000256" key="7">
    <source>
        <dbReference type="ARBA" id="ARBA00023136"/>
    </source>
</evidence>
<feature type="transmembrane region" description="Helical" evidence="8">
    <location>
        <begin position="313"/>
        <end position="333"/>
    </location>
</feature>
<evidence type="ECO:0000256" key="4">
    <source>
        <dbReference type="ARBA" id="ARBA00022519"/>
    </source>
</evidence>
<evidence type="ECO:0000256" key="2">
    <source>
        <dbReference type="ARBA" id="ARBA00022448"/>
    </source>
</evidence>
<dbReference type="InterPro" id="IPR035906">
    <property type="entry name" value="MetI-like_sf"/>
</dbReference>
<gene>
    <name evidence="10" type="ORF">SAMN02745220_01615</name>
</gene>
<dbReference type="AlphaFoldDB" id="A0A1M7Y3G3"/>
<protein>
    <submittedName>
        <fullName evidence="10">Thiamine transport system permease protein</fullName>
    </submittedName>
</protein>
<feature type="transmembrane region" description="Helical" evidence="8">
    <location>
        <begin position="208"/>
        <end position="234"/>
    </location>
</feature>
<dbReference type="PROSITE" id="PS50928">
    <property type="entry name" value="ABC_TM1"/>
    <property type="match status" value="2"/>
</dbReference>
<dbReference type="RefSeq" id="WP_084553728.1">
    <property type="nucleotide sequence ID" value="NZ_FRFE01000006.1"/>
</dbReference>
<evidence type="ECO:0000313" key="10">
    <source>
        <dbReference type="EMBL" id="SHO46734.1"/>
    </source>
</evidence>
<dbReference type="STRING" id="1121416.SAMN02745220_01615"/>
<dbReference type="CDD" id="cd06261">
    <property type="entry name" value="TM_PBP2"/>
    <property type="match status" value="2"/>
</dbReference>
<comment type="similarity">
    <text evidence="8">Belongs to the binding-protein-dependent transport system permease family.</text>
</comment>
<feature type="transmembrane region" description="Helical" evidence="8">
    <location>
        <begin position="158"/>
        <end position="182"/>
    </location>
</feature>
<keyword evidence="11" id="KW-1185">Reference proteome</keyword>
<feature type="transmembrane region" description="Helical" evidence="8">
    <location>
        <begin position="367"/>
        <end position="389"/>
    </location>
</feature>
<evidence type="ECO:0000313" key="11">
    <source>
        <dbReference type="Proteomes" id="UP000184603"/>
    </source>
</evidence>
<dbReference type="PANTHER" id="PTHR43357">
    <property type="entry name" value="INNER MEMBRANE ABC TRANSPORTER PERMEASE PROTEIN YDCV"/>
    <property type="match status" value="1"/>
</dbReference>
<evidence type="ECO:0000256" key="1">
    <source>
        <dbReference type="ARBA" id="ARBA00004429"/>
    </source>
</evidence>
<dbReference type="Proteomes" id="UP000184603">
    <property type="component" value="Unassembled WGS sequence"/>
</dbReference>
<feature type="domain" description="ABC transmembrane type-1" evidence="9">
    <location>
        <begin position="70"/>
        <end position="277"/>
    </location>
</feature>
<feature type="transmembrane region" description="Helical" evidence="8">
    <location>
        <begin position="432"/>
        <end position="453"/>
    </location>
</feature>
<evidence type="ECO:0000256" key="8">
    <source>
        <dbReference type="RuleBase" id="RU363032"/>
    </source>
</evidence>
<keyword evidence="6 8" id="KW-1133">Transmembrane helix</keyword>
<keyword evidence="4" id="KW-0997">Cell inner membrane</keyword>
<dbReference type="Gene3D" id="1.10.3720.10">
    <property type="entry name" value="MetI-like"/>
    <property type="match status" value="2"/>
</dbReference>
<keyword evidence="3" id="KW-1003">Cell membrane</keyword>